<dbReference type="Proteomes" id="UP000703269">
    <property type="component" value="Unassembled WGS sequence"/>
</dbReference>
<gene>
    <name evidence="2" type="ORF">PsYK624_106820</name>
</gene>
<feature type="compositionally biased region" description="Basic and acidic residues" evidence="1">
    <location>
        <begin position="81"/>
        <end position="96"/>
    </location>
</feature>
<protein>
    <submittedName>
        <fullName evidence="2">Uncharacterized protein</fullName>
    </submittedName>
</protein>
<comment type="caution">
    <text evidence="2">The sequence shown here is derived from an EMBL/GenBank/DDBJ whole genome shotgun (WGS) entry which is preliminary data.</text>
</comment>
<organism evidence="2 3">
    <name type="scientific">Phanerochaete sordida</name>
    <dbReference type="NCBI Taxonomy" id="48140"/>
    <lineage>
        <taxon>Eukaryota</taxon>
        <taxon>Fungi</taxon>
        <taxon>Dikarya</taxon>
        <taxon>Basidiomycota</taxon>
        <taxon>Agaricomycotina</taxon>
        <taxon>Agaricomycetes</taxon>
        <taxon>Polyporales</taxon>
        <taxon>Phanerochaetaceae</taxon>
        <taxon>Phanerochaete</taxon>
    </lineage>
</organism>
<accession>A0A9P3LHU6</accession>
<proteinExistence type="predicted"/>
<dbReference type="EMBL" id="BPQB01000041">
    <property type="protein sequence ID" value="GJE94512.1"/>
    <property type="molecule type" value="Genomic_DNA"/>
</dbReference>
<name>A0A9P3LHU6_9APHY</name>
<evidence type="ECO:0000313" key="3">
    <source>
        <dbReference type="Proteomes" id="UP000703269"/>
    </source>
</evidence>
<sequence length="105" mass="11457">MVAQNTNARAEATDNAEYRPDIGDVQPIGERGAEDQSALFEKEDTETAQSDATGRIPKGEVDDLLSNASDITDVSGRTRGKKVDAWKQDREMDQSLKETGVADEE</sequence>
<dbReference type="AlphaFoldDB" id="A0A9P3LHU6"/>
<reference evidence="2 3" key="1">
    <citation type="submission" date="2021-08" db="EMBL/GenBank/DDBJ databases">
        <title>Draft Genome Sequence of Phanerochaete sordida strain YK-624.</title>
        <authorList>
            <person name="Mori T."/>
            <person name="Dohra H."/>
            <person name="Suzuki T."/>
            <person name="Kawagishi H."/>
            <person name="Hirai H."/>
        </authorList>
    </citation>
    <scope>NUCLEOTIDE SEQUENCE [LARGE SCALE GENOMIC DNA]</scope>
    <source>
        <strain evidence="2 3">YK-624</strain>
    </source>
</reference>
<evidence type="ECO:0000313" key="2">
    <source>
        <dbReference type="EMBL" id="GJE94512.1"/>
    </source>
</evidence>
<dbReference type="OrthoDB" id="3146826at2759"/>
<feature type="region of interest" description="Disordered" evidence="1">
    <location>
        <begin position="1"/>
        <end position="105"/>
    </location>
</feature>
<keyword evidence="3" id="KW-1185">Reference proteome</keyword>
<evidence type="ECO:0000256" key="1">
    <source>
        <dbReference type="SAM" id="MobiDB-lite"/>
    </source>
</evidence>